<evidence type="ECO:0000256" key="4">
    <source>
        <dbReference type="ARBA" id="ARBA00012477"/>
    </source>
</evidence>
<dbReference type="AlphaFoldDB" id="A0A3Q0KDY9"/>
<accession>A0A3Q0KDY9</accession>
<evidence type="ECO:0000313" key="12">
    <source>
        <dbReference type="Proteomes" id="UP000008854"/>
    </source>
</evidence>
<dbReference type="InterPro" id="IPR036866">
    <property type="entry name" value="RibonucZ/Hydroxyglut_hydro"/>
</dbReference>
<dbReference type="InterPro" id="IPR047151">
    <property type="entry name" value="RNZ2-like"/>
</dbReference>
<evidence type="ECO:0000256" key="6">
    <source>
        <dbReference type="ARBA" id="ARBA00022722"/>
    </source>
</evidence>
<reference evidence="13" key="2">
    <citation type="submission" date="2018-12" db="UniProtKB">
        <authorList>
            <consortium name="WormBaseParasite"/>
        </authorList>
    </citation>
    <scope>IDENTIFICATION</scope>
    <source>
        <strain evidence="13">Puerto Rican</strain>
    </source>
</reference>
<comment type="cofactor">
    <cofactor evidence="2">
        <name>Zn(2+)</name>
        <dbReference type="ChEBI" id="CHEBI:29105"/>
    </cofactor>
</comment>
<evidence type="ECO:0000256" key="2">
    <source>
        <dbReference type="ARBA" id="ARBA00001947"/>
    </source>
</evidence>
<organism evidence="12 13">
    <name type="scientific">Schistosoma mansoni</name>
    <name type="common">Blood fluke</name>
    <dbReference type="NCBI Taxonomy" id="6183"/>
    <lineage>
        <taxon>Eukaryota</taxon>
        <taxon>Metazoa</taxon>
        <taxon>Spiralia</taxon>
        <taxon>Lophotrochozoa</taxon>
        <taxon>Platyhelminthes</taxon>
        <taxon>Trematoda</taxon>
        <taxon>Digenea</taxon>
        <taxon>Strigeidida</taxon>
        <taxon>Schistosomatoidea</taxon>
        <taxon>Schistosomatidae</taxon>
        <taxon>Schistosoma</taxon>
    </lineage>
</organism>
<comment type="similarity">
    <text evidence="3">Belongs to the RNase Z family.</text>
</comment>
<evidence type="ECO:0000256" key="10">
    <source>
        <dbReference type="ARBA" id="ARBA00022833"/>
    </source>
</evidence>
<dbReference type="STRING" id="6183.A0A3Q0KDY9"/>
<evidence type="ECO:0000256" key="3">
    <source>
        <dbReference type="ARBA" id="ARBA00007823"/>
    </source>
</evidence>
<dbReference type="GO" id="GO:0042781">
    <property type="term" value="F:3'-tRNA processing endoribonuclease activity"/>
    <property type="evidence" value="ECO:0007669"/>
    <property type="project" value="UniProtKB-EC"/>
</dbReference>
<proteinExistence type="inferred from homology"/>
<evidence type="ECO:0000256" key="7">
    <source>
        <dbReference type="ARBA" id="ARBA00022723"/>
    </source>
</evidence>
<feature type="domain" description="tRNase Z endonuclease" evidence="11">
    <location>
        <begin position="59"/>
        <end position="97"/>
    </location>
</feature>
<dbReference type="GO" id="GO:1990180">
    <property type="term" value="P:mitochondrial tRNA 3'-end processing"/>
    <property type="evidence" value="ECO:0007669"/>
    <property type="project" value="TreeGrafter"/>
</dbReference>
<dbReference type="InParanoid" id="A0A3Q0KDY9"/>
<keyword evidence="5" id="KW-0819">tRNA processing</keyword>
<dbReference type="FunCoup" id="A0A3Q0KDY9">
    <property type="interactions" value="1999"/>
</dbReference>
<keyword evidence="7" id="KW-0479">Metal-binding</keyword>
<keyword evidence="9" id="KW-0378">Hydrolase</keyword>
<evidence type="ECO:0000256" key="5">
    <source>
        <dbReference type="ARBA" id="ARBA00022694"/>
    </source>
</evidence>
<dbReference type="Pfam" id="PF23023">
    <property type="entry name" value="Anti-Pycsar_Apyc1"/>
    <property type="match status" value="1"/>
</dbReference>
<sequence length="839" mass="95849">MLRPSLCYVRLITTPKRFLKHKRPEDRMIPPPHSISLTVVGNGRAGSSKSMLIDTGVCRYLVNCGESTQRVLAEYRMKASRIQHVFLTRMSWDCTSGLLGVALTAKAAGVKKLTIHGPPELERLMQLTRPFTNCKTTDIVMSEIHKKCYTDDAFRVQSFQIFKPTNVNEEPVYKRRKENLDHVSESSVFMYYFQPFRTRRKLIMSKFNEACIPASVLKSGEIQTVINGENLILSDGRIISPDEVTAPSPPSKNMLFIDCPNSDYIPAFISNEEFFNSIQAEESNENLTSGVSLVVHFTPPGMFYSNQYQKFVQKLEECALRKSDTEDPTTTLKHLVLDGTGYVTDRVGMYSQTFILNRFFDSKVYPLLFDMADSDTVSKRNETISKNVDPFSSVVTAEPYLQFSLRPWTGFNKPTYPQLNGDEFVSQIFDPIYMSLQEAEEQFVKMRESIESNKPPAHRLASEAYPEITFLGTASSSPNKYRNISCILMQLDPDNYIMLDCGEGSLSQLYALHGVEKGNDILRKLRLILVTHMHADHHGGVFTVALVRSNLLKSDGIDQSNCLLPVLTPSEFCHWLTNFNKLFHYDQIVDPFIIPIIYDKHDKNSNPSWVLNMKRNETENWLKLLEQLDINIRPVKVPHTRSSWAFIIDNPYPFKNLVNSKNIAENCSEIQRKWSIVYSGDTPSCPELVRAGKNCDLLIHEATVNDEYVDLAVKAKHSTTSQAIQAGRDMNASFILLNHFSQRYGRVPPIDEFKSDVAASFDFMTVKFSDLQRLPYYIPYYQYAFAKHWNMARTKADSYTYRKLREADELLESEDGHCAKTNDGVDDYNRLLNEQSVKG</sequence>
<keyword evidence="10" id="KW-0862">Zinc</keyword>
<evidence type="ECO:0000313" key="13">
    <source>
        <dbReference type="WBParaSite" id="Smp_031040.1"/>
    </source>
</evidence>
<dbReference type="Gene3D" id="3.60.15.10">
    <property type="entry name" value="Ribonuclease Z/Hydroxyacylglutathione hydrolase-like"/>
    <property type="match status" value="2"/>
</dbReference>
<evidence type="ECO:0000259" key="11">
    <source>
        <dbReference type="Pfam" id="PF13691"/>
    </source>
</evidence>
<dbReference type="Proteomes" id="UP000008854">
    <property type="component" value="Unassembled WGS sequence"/>
</dbReference>
<dbReference type="InterPro" id="IPR027794">
    <property type="entry name" value="tRNase_Z_dom"/>
</dbReference>
<evidence type="ECO:0000256" key="1">
    <source>
        <dbReference type="ARBA" id="ARBA00000402"/>
    </source>
</evidence>
<dbReference type="EC" id="3.1.26.11" evidence="4"/>
<reference evidence="12" key="1">
    <citation type="journal article" date="2012" name="PLoS Negl. Trop. Dis.">
        <title>A systematically improved high quality genome and transcriptome of the human blood fluke Schistosoma mansoni.</title>
        <authorList>
            <person name="Protasio A.V."/>
            <person name="Tsai I.J."/>
            <person name="Babbage A."/>
            <person name="Nichol S."/>
            <person name="Hunt M."/>
            <person name="Aslett M.A."/>
            <person name="De Silva N."/>
            <person name="Velarde G.S."/>
            <person name="Anderson T.J."/>
            <person name="Clark R.C."/>
            <person name="Davidson C."/>
            <person name="Dillon G.P."/>
            <person name="Holroyd N.E."/>
            <person name="LoVerde P.T."/>
            <person name="Lloyd C."/>
            <person name="McQuillan J."/>
            <person name="Oliveira G."/>
            <person name="Otto T.D."/>
            <person name="Parker-Manuel S.J."/>
            <person name="Quail M.A."/>
            <person name="Wilson R.A."/>
            <person name="Zerlotini A."/>
            <person name="Dunne D.W."/>
            <person name="Berriman M."/>
        </authorList>
    </citation>
    <scope>NUCLEOTIDE SEQUENCE [LARGE SCALE GENOMIC DNA]</scope>
    <source>
        <strain evidence="12">Puerto Rican</strain>
    </source>
</reference>
<name>A0A3Q0KDY9_SCHMA</name>
<dbReference type="Pfam" id="PF13691">
    <property type="entry name" value="Lactamase_B_4"/>
    <property type="match status" value="1"/>
</dbReference>
<keyword evidence="6" id="KW-0540">Nuclease</keyword>
<keyword evidence="12" id="KW-1185">Reference proteome</keyword>
<dbReference type="GO" id="GO:0046872">
    <property type="term" value="F:metal ion binding"/>
    <property type="evidence" value="ECO:0007669"/>
    <property type="project" value="UniProtKB-KW"/>
</dbReference>
<keyword evidence="8" id="KW-0255">Endonuclease</keyword>
<dbReference type="PANTHER" id="PTHR12553:SF49">
    <property type="entry name" value="ZINC PHOSPHODIESTERASE ELAC PROTEIN 2"/>
    <property type="match status" value="1"/>
</dbReference>
<evidence type="ECO:0000256" key="8">
    <source>
        <dbReference type="ARBA" id="ARBA00022759"/>
    </source>
</evidence>
<dbReference type="PANTHER" id="PTHR12553">
    <property type="entry name" value="ZINC PHOSPHODIESTERASE ELAC PROTEIN 2"/>
    <property type="match status" value="1"/>
</dbReference>
<dbReference type="WBParaSite" id="Smp_031040.1">
    <property type="protein sequence ID" value="Smp_031040.1"/>
    <property type="gene ID" value="Smp_031040"/>
</dbReference>
<dbReference type="GO" id="GO:0005739">
    <property type="term" value="C:mitochondrion"/>
    <property type="evidence" value="ECO:0007669"/>
    <property type="project" value="TreeGrafter"/>
</dbReference>
<evidence type="ECO:0000256" key="9">
    <source>
        <dbReference type="ARBA" id="ARBA00022801"/>
    </source>
</evidence>
<dbReference type="CDD" id="cd07718">
    <property type="entry name" value="RNaseZ_ELAC1_ELAC2-C-term-like_MBL-fold"/>
    <property type="match status" value="1"/>
</dbReference>
<dbReference type="SUPFAM" id="SSF56281">
    <property type="entry name" value="Metallo-hydrolase/oxidoreductase"/>
    <property type="match status" value="2"/>
</dbReference>
<comment type="catalytic activity">
    <reaction evidence="1">
        <text>Endonucleolytic cleavage of RNA, removing extra 3' nucleotides from tRNA precursor, generating 3' termini of tRNAs. A 3'-hydroxy group is left at the tRNA terminus and a 5'-phosphoryl group is left at the trailer molecule.</text>
        <dbReference type="EC" id="3.1.26.11"/>
    </reaction>
</comment>
<protein>
    <recommendedName>
        <fullName evidence="4">ribonuclease Z</fullName>
        <ecNumber evidence="4">3.1.26.11</ecNumber>
    </recommendedName>
</protein>
<dbReference type="OMA" id="ERIPGWK"/>